<sequence>KMADIRNTCLGRITQGTCNMIRIDEIWLSTQPMDMRAGMDTTMAQVVRAFGYIKPHCAYLFCNKRGHRMKVLVHDGLGIWLCARRLEQGKFHWAQVHQGETVALSPEQLQALIQGLPWQRIGRQQVVTML</sequence>
<feature type="non-terminal residue" evidence="1">
    <location>
        <position position="1"/>
    </location>
</feature>
<proteinExistence type="predicted"/>
<dbReference type="OrthoDB" id="4956084at2"/>
<name>A0A3A8E2N5_9GAMM</name>
<dbReference type="AlphaFoldDB" id="A0A3A8E2N5"/>
<feature type="non-terminal residue" evidence="1">
    <location>
        <position position="130"/>
    </location>
</feature>
<protein>
    <submittedName>
        <fullName evidence="1">Transposase</fullName>
    </submittedName>
</protein>
<gene>
    <name evidence="1" type="ORF">D7V20_19575</name>
</gene>
<dbReference type="EMBL" id="RAXT01000211">
    <property type="protein sequence ID" value="RKG29227.1"/>
    <property type="molecule type" value="Genomic_DNA"/>
</dbReference>
<organism evidence="1 2">
    <name type="scientific">Acinetobacter rongchengensis</name>
    <dbReference type="NCBI Taxonomy" id="2419601"/>
    <lineage>
        <taxon>Bacteria</taxon>
        <taxon>Pseudomonadati</taxon>
        <taxon>Pseudomonadota</taxon>
        <taxon>Gammaproteobacteria</taxon>
        <taxon>Moraxellales</taxon>
        <taxon>Moraxellaceae</taxon>
        <taxon>Acinetobacter</taxon>
    </lineage>
</organism>
<evidence type="ECO:0000313" key="1">
    <source>
        <dbReference type="EMBL" id="RKG29227.1"/>
    </source>
</evidence>
<evidence type="ECO:0000313" key="2">
    <source>
        <dbReference type="Proteomes" id="UP000280405"/>
    </source>
</evidence>
<reference evidence="1 2" key="1">
    <citation type="submission" date="2018-09" db="EMBL/GenBank/DDBJ databases">
        <title>The draft genome of Acinetobacter spp. strains.</title>
        <authorList>
            <person name="Qin J."/>
            <person name="Feng Y."/>
            <person name="Zong Z."/>
        </authorList>
    </citation>
    <scope>NUCLEOTIDE SEQUENCE [LARGE SCALE GENOMIC DNA]</scope>
    <source>
        <strain evidence="1 2">WCHAc060115</strain>
    </source>
</reference>
<keyword evidence="2" id="KW-1185">Reference proteome</keyword>
<dbReference type="Pfam" id="PF05717">
    <property type="entry name" value="TnpB_IS66"/>
    <property type="match status" value="1"/>
</dbReference>
<dbReference type="InterPro" id="IPR008878">
    <property type="entry name" value="Transposase_IS66_Orf2"/>
</dbReference>
<comment type="caution">
    <text evidence="1">The sequence shown here is derived from an EMBL/GenBank/DDBJ whole genome shotgun (WGS) entry which is preliminary data.</text>
</comment>
<dbReference type="PANTHER" id="PTHR36455:SF1">
    <property type="entry name" value="BLR8292 PROTEIN"/>
    <property type="match status" value="1"/>
</dbReference>
<dbReference type="Proteomes" id="UP000280405">
    <property type="component" value="Unassembled WGS sequence"/>
</dbReference>
<accession>A0A3A8E2N5</accession>
<dbReference type="PANTHER" id="PTHR36455">
    <property type="match status" value="1"/>
</dbReference>
<dbReference type="NCBIfam" id="NF033819">
    <property type="entry name" value="IS66_TnpB"/>
    <property type="match status" value="1"/>
</dbReference>